<evidence type="ECO:0000313" key="5">
    <source>
        <dbReference type="Proteomes" id="UP001296706"/>
    </source>
</evidence>
<dbReference type="SUPFAM" id="SSF52540">
    <property type="entry name" value="P-loop containing nucleoside triphosphate hydrolases"/>
    <property type="match status" value="1"/>
</dbReference>
<feature type="domain" description="Orc1-like AAA ATPase" evidence="3">
    <location>
        <begin position="8"/>
        <end position="159"/>
    </location>
</feature>
<organism evidence="4 5">
    <name type="scientific">Pseudonocardia xinjiangensis</name>
    <dbReference type="NCBI Taxonomy" id="75289"/>
    <lineage>
        <taxon>Bacteria</taxon>
        <taxon>Bacillati</taxon>
        <taxon>Actinomycetota</taxon>
        <taxon>Actinomycetes</taxon>
        <taxon>Pseudonocardiales</taxon>
        <taxon>Pseudonocardiaceae</taxon>
        <taxon>Pseudonocardia</taxon>
    </lineage>
</organism>
<dbReference type="PANTHER" id="PTHR16305">
    <property type="entry name" value="TESTICULAR SOLUBLE ADENYLYL CYCLASE"/>
    <property type="match status" value="1"/>
</dbReference>
<keyword evidence="2 4" id="KW-0067">ATP-binding</keyword>
<accession>A0ABX1RIW4</accession>
<keyword evidence="5" id="KW-1185">Reference proteome</keyword>
<protein>
    <submittedName>
        <fullName evidence="4">ATP-binding protein</fullName>
    </submittedName>
</protein>
<comment type="caution">
    <text evidence="4">The sequence shown here is derived from an EMBL/GenBank/DDBJ whole genome shotgun (WGS) entry which is preliminary data.</text>
</comment>
<dbReference type="InterPro" id="IPR041664">
    <property type="entry name" value="AAA_16"/>
</dbReference>
<name>A0ABX1RIW4_9PSEU</name>
<dbReference type="PANTHER" id="PTHR16305:SF35">
    <property type="entry name" value="TRANSCRIPTIONAL ACTIVATOR DOMAIN"/>
    <property type="match status" value="1"/>
</dbReference>
<evidence type="ECO:0000259" key="3">
    <source>
        <dbReference type="Pfam" id="PF13191"/>
    </source>
</evidence>
<sequence length="198" mass="20208">MAPVVEGPFVGRAAELRAVHRMLGLVPGRPAGRCAGVIVVGAPGCGRTAFLAAVAGSALRAVHWASGVEAESDLPFVAVAGLIRSLAAHVDRLPPGERAALHAVLDADPAGPSMSALCRGVLDLVEVAAGEQPLVLVVDDLQWVDAGSRRVLLFVARHAVRAGVLLASRIGPGRVPVDVGESLPVVRLDGLDGTDAAR</sequence>
<dbReference type="RefSeq" id="WP_169397622.1">
    <property type="nucleotide sequence ID" value="NZ_BAAAJH010000010.1"/>
</dbReference>
<keyword evidence="1" id="KW-0547">Nucleotide-binding</keyword>
<dbReference type="InterPro" id="IPR027417">
    <property type="entry name" value="P-loop_NTPase"/>
</dbReference>
<evidence type="ECO:0000256" key="1">
    <source>
        <dbReference type="ARBA" id="ARBA00022741"/>
    </source>
</evidence>
<dbReference type="EMBL" id="JAAXKY010000071">
    <property type="protein sequence ID" value="NMH79559.1"/>
    <property type="molecule type" value="Genomic_DNA"/>
</dbReference>
<evidence type="ECO:0000256" key="2">
    <source>
        <dbReference type="ARBA" id="ARBA00022840"/>
    </source>
</evidence>
<gene>
    <name evidence="4" type="ORF">HF577_21000</name>
</gene>
<dbReference type="GO" id="GO:0005524">
    <property type="term" value="F:ATP binding"/>
    <property type="evidence" value="ECO:0007669"/>
    <property type="project" value="UniProtKB-KW"/>
</dbReference>
<dbReference type="Proteomes" id="UP001296706">
    <property type="component" value="Unassembled WGS sequence"/>
</dbReference>
<dbReference type="Pfam" id="PF13191">
    <property type="entry name" value="AAA_16"/>
    <property type="match status" value="1"/>
</dbReference>
<evidence type="ECO:0000313" key="4">
    <source>
        <dbReference type="EMBL" id="NMH79559.1"/>
    </source>
</evidence>
<proteinExistence type="predicted"/>
<reference evidence="4 5" key="1">
    <citation type="submission" date="2020-04" db="EMBL/GenBank/DDBJ databases">
        <authorList>
            <person name="Klaysubun C."/>
            <person name="Duangmal K."/>
            <person name="Lipun K."/>
        </authorList>
    </citation>
    <scope>NUCLEOTIDE SEQUENCE [LARGE SCALE GENOMIC DNA]</scope>
    <source>
        <strain evidence="4 5">JCM 11839</strain>
    </source>
</reference>